<dbReference type="Pfam" id="PF00041">
    <property type="entry name" value="fn3"/>
    <property type="match status" value="4"/>
</dbReference>
<dbReference type="Pfam" id="PF00395">
    <property type="entry name" value="SLH"/>
    <property type="match status" value="3"/>
</dbReference>
<feature type="compositionally biased region" description="Low complexity" evidence="2">
    <location>
        <begin position="1240"/>
        <end position="1284"/>
    </location>
</feature>
<evidence type="ECO:0008006" key="7">
    <source>
        <dbReference type="Google" id="ProtNLM"/>
    </source>
</evidence>
<dbReference type="SUPFAM" id="SSF89372">
    <property type="entry name" value="Fucose-specific lectin"/>
    <property type="match status" value="1"/>
</dbReference>
<dbReference type="InterPro" id="IPR003961">
    <property type="entry name" value="FN3_dom"/>
</dbReference>
<dbReference type="Pfam" id="PF18316">
    <property type="entry name" value="S-l_SbsC_C"/>
    <property type="match status" value="3"/>
</dbReference>
<evidence type="ECO:0000313" key="6">
    <source>
        <dbReference type="Proteomes" id="UP000282311"/>
    </source>
</evidence>
<dbReference type="PANTHER" id="PTHR13817">
    <property type="entry name" value="TITIN"/>
    <property type="match status" value="1"/>
</dbReference>
<comment type="caution">
    <text evidence="5">The sequence shown here is derived from an EMBL/GenBank/DDBJ whole genome shotgun (WGS) entry which is preliminary data.</text>
</comment>
<proteinExistence type="predicted"/>
<protein>
    <recommendedName>
        <fullName evidence="7">S-layer homology domain-containing protein</fullName>
    </recommendedName>
</protein>
<dbReference type="InterPro" id="IPR040751">
    <property type="entry name" value="SbsC_C"/>
</dbReference>
<sequence length="1703" mass="179072">MANPKRKPIWRELIVSMLGILLLWIAVQPSIGHAQSGPGWTSIDNGGITTNPPSTFKSAAIPHAVMFNNQLYVIFQEQDMMSSTVSIRVMKLEGEQWVSADGGTRLNVNASQVGSAPLLAVYNNELYASWEEEVGSYPQKAIYVKKLQGNNWVSTTNDPTPTPLNGSAGNRLGRMPTMMAHNGFLYVAWAEGSPSTSKIQLRKYNGTTWTSETIDSLKSNSGASYPAFSVYNNELYLTWSEQTLSPNAYYLPVIKRPANGVWENVSGTNGISDSMAMVLVPQIQAYNGLLYVVWKDNADFKIKAYGGNGWSNVGDGIFPKTPGFNQQNLILTVFHNKLFASWLNWNMANPSMVVKAAFYDGASWTPANSGLESSANTYEGSFVPTDDRLYLIWGYSGKIRVSVYKEGPPAPAGVQVTRNGNDSATLSWTVGNGITEYKVYMGTQAGTYGSASLATVPGTDGSYTATGLEEGKTYYFAVKANNADGDSSYSEEVSVSIPQRAPDLTGINWGIGSTPGTTRATVLPGTGTYKYAIDDPGTLSQPMVGDDATAVYTETLQKNVDFTMYSGKRIYVVEVDGSNRILKWASIPIADSLIAEAAPPITGLVWGPGSVPDTTRIIQLTGTGTYRYVLGTAGSITHPVIGANAVQLGYMNSLVWNSNIPVTSGQHLFAARIDDSNRITAWSDFLIVDEQIAKLAPSLNGLVWGTGTLAGTTRATLLPGSGTYKYAIGEAGEYEQPIKGEDAEALNYLSALTLNGNIPARSGQHLYVVEVDSSDRILKWTDIAVTDNQIATAAPALSGIVLAKGTTPGTTKVIQLPGGSYNYVIGGAGSFTQPVVGADAAVLGYTQTLTANSNMEASNGQYLYVVEVDGSNRVLKWTGLPIADDQITEAVTPVLKTPAAGDGQVTLSWNQVDGATGYKIFVSTTSGQYGAEVATVGGSVYSHEVTGLANGTTYYFVIKANYVGVDGPSSNEKSATPQAALPGVPVLKTTAAGDGQVTLSWNPVSGALGYKVYVSTTSGQYGAEVATVGGSVYSHPVTGLTNGTTYYFVLKAINTGGDSAASNEKSATPQASLPGVPVLQAPAAGNGQVTLSWNPVSGALGYKIYVGTTSGQYGSEAATVGGSVYGHSVTGLANGTTYYFVVKAKNTGGDSAASNETSAVPGTVPSAPYEVAATAGNGQATVAFKAPTDNGGFAVTGYEVTASPGSLKATGTASPIVVTGLTNGTAYTFTVKAINQLGGSAASESSGAVTPSAPSSGGSGEENSSPEPSAPSTPSVPSTPTAPSDKPDTAVIVYVNGKAENAGMTTTTTVNDRQVTTVTLDPKKLDEKLAAEGTGTVITIPVTADSATIVGELNGRMVKSLEQKEGIVKIQTPYAIYSIPASQINIDAISEQLGKTVALENITIRIEVAVSASSTAQVVRNAAANDELTVVIPPYDFTVRAVYGDQVMEATQFDTYVERMIALPEGIDPTRITTGVVLKADGTLAHVPTKVTQLDGKYYAVINSLTNSSYAVIYNVKTFDDIAGHWAKASIEDMASRLVVNGVKAGEYKPDQEITRAEFTAIVVRALGLRTAGKAPAFTDMKTSDWSYEAVSVAATYGLVQGYEDGTFGPDRKITRQEAMAILYKAMSLTMMDTQAVSGQQVKLLAAFTDSSLLSDWAASAAALHIRYGIIEGSGDQLRPQANMTRAETAAIVQRLLQKAGLI</sequence>
<keyword evidence="1" id="KW-0677">Repeat</keyword>
<dbReference type="Proteomes" id="UP000282311">
    <property type="component" value="Unassembled WGS sequence"/>
</dbReference>
<dbReference type="PROSITE" id="PS51272">
    <property type="entry name" value="SLH"/>
    <property type="match status" value="3"/>
</dbReference>
<evidence type="ECO:0000259" key="4">
    <source>
        <dbReference type="PROSITE" id="PS51272"/>
    </source>
</evidence>
<dbReference type="InterPro" id="IPR001119">
    <property type="entry name" value="SLH_dom"/>
</dbReference>
<feature type="domain" description="Fibronectin type-III" evidence="3">
    <location>
        <begin position="981"/>
        <end position="1072"/>
    </location>
</feature>
<evidence type="ECO:0000256" key="1">
    <source>
        <dbReference type="ARBA" id="ARBA00022737"/>
    </source>
</evidence>
<dbReference type="EMBL" id="RBAH01000004">
    <property type="protein sequence ID" value="RKN85611.1"/>
    <property type="molecule type" value="Genomic_DNA"/>
</dbReference>
<dbReference type="InterPro" id="IPR050964">
    <property type="entry name" value="Striated_Muscle_Regulatory"/>
</dbReference>
<name>A0A3B0CL64_9BACL</name>
<gene>
    <name evidence="5" type="ORF">D7M11_07985</name>
</gene>
<evidence type="ECO:0000313" key="5">
    <source>
        <dbReference type="EMBL" id="RKN85611.1"/>
    </source>
</evidence>
<dbReference type="InterPro" id="IPR013783">
    <property type="entry name" value="Ig-like_fold"/>
</dbReference>
<dbReference type="SUPFAM" id="SSF49265">
    <property type="entry name" value="Fibronectin type III"/>
    <property type="match status" value="3"/>
</dbReference>
<dbReference type="SMART" id="SM00060">
    <property type="entry name" value="FN3"/>
    <property type="match status" value="5"/>
</dbReference>
<dbReference type="Gene3D" id="2.60.40.10">
    <property type="entry name" value="Immunoglobulins"/>
    <property type="match status" value="5"/>
</dbReference>
<feature type="domain" description="Fibronectin type-III" evidence="3">
    <location>
        <begin position="1073"/>
        <end position="1166"/>
    </location>
</feature>
<feature type="domain" description="SLH" evidence="4">
    <location>
        <begin position="1574"/>
        <end position="1637"/>
    </location>
</feature>
<evidence type="ECO:0000256" key="2">
    <source>
        <dbReference type="SAM" id="MobiDB-lite"/>
    </source>
</evidence>
<dbReference type="CDD" id="cd00063">
    <property type="entry name" value="FN3"/>
    <property type="match status" value="5"/>
</dbReference>
<organism evidence="5 6">
    <name type="scientific">Paenibacillus ginsengarvi</name>
    <dbReference type="NCBI Taxonomy" id="400777"/>
    <lineage>
        <taxon>Bacteria</taxon>
        <taxon>Bacillati</taxon>
        <taxon>Bacillota</taxon>
        <taxon>Bacilli</taxon>
        <taxon>Bacillales</taxon>
        <taxon>Paenibacillaceae</taxon>
        <taxon>Paenibacillus</taxon>
    </lineage>
</organism>
<feature type="domain" description="Fibronectin type-III" evidence="3">
    <location>
        <begin position="890"/>
        <end position="980"/>
    </location>
</feature>
<feature type="domain" description="SLH" evidence="4">
    <location>
        <begin position="1645"/>
        <end position="1703"/>
    </location>
</feature>
<feature type="domain" description="Fibronectin type-III" evidence="3">
    <location>
        <begin position="410"/>
        <end position="500"/>
    </location>
</feature>
<dbReference type="PROSITE" id="PS50853">
    <property type="entry name" value="FN3"/>
    <property type="match status" value="5"/>
</dbReference>
<feature type="domain" description="Fibronectin type-III" evidence="3">
    <location>
        <begin position="1167"/>
        <end position="1253"/>
    </location>
</feature>
<feature type="domain" description="SLH" evidence="4">
    <location>
        <begin position="1514"/>
        <end position="1573"/>
    </location>
</feature>
<feature type="region of interest" description="Disordered" evidence="2">
    <location>
        <begin position="1240"/>
        <end position="1288"/>
    </location>
</feature>
<accession>A0A3B0CL64</accession>
<evidence type="ECO:0000259" key="3">
    <source>
        <dbReference type="PROSITE" id="PS50853"/>
    </source>
</evidence>
<dbReference type="InterPro" id="IPR036116">
    <property type="entry name" value="FN3_sf"/>
</dbReference>
<keyword evidence="6" id="KW-1185">Reference proteome</keyword>
<reference evidence="5 6" key="1">
    <citation type="journal article" date="2007" name="Int. J. Syst. Evol. Microbiol.">
        <title>Paenibacillus ginsengarvi sp. nov., isolated from soil from ginseng cultivation.</title>
        <authorList>
            <person name="Yoon M.H."/>
            <person name="Ten L.N."/>
            <person name="Im W.T."/>
        </authorList>
    </citation>
    <scope>NUCLEOTIDE SEQUENCE [LARGE SCALE GENOMIC DNA]</scope>
    <source>
        <strain evidence="5 6">KCTC 13059</strain>
    </source>
</reference>
<dbReference type="PANTHER" id="PTHR13817:SF73">
    <property type="entry name" value="FIBRONECTIN TYPE-III DOMAIN-CONTAINING PROTEIN"/>
    <property type="match status" value="1"/>
</dbReference>